<protein>
    <submittedName>
        <fullName evidence="2">DUF397 domain-containing protein</fullName>
    </submittedName>
</protein>
<organism evidence="2 3">
    <name type="scientific">Actinomadura graeca</name>
    <dbReference type="NCBI Taxonomy" id="2750812"/>
    <lineage>
        <taxon>Bacteria</taxon>
        <taxon>Bacillati</taxon>
        <taxon>Actinomycetota</taxon>
        <taxon>Actinomycetes</taxon>
        <taxon>Streptosporangiales</taxon>
        <taxon>Thermomonosporaceae</taxon>
        <taxon>Actinomadura</taxon>
    </lineage>
</organism>
<evidence type="ECO:0000313" key="2">
    <source>
        <dbReference type="EMBL" id="QXJ23088.1"/>
    </source>
</evidence>
<dbReference type="InterPro" id="IPR007278">
    <property type="entry name" value="DUF397"/>
</dbReference>
<name>A0ABX8QWU2_9ACTN</name>
<accession>A0ABX8QWU2</accession>
<dbReference type="Proteomes" id="UP001049518">
    <property type="component" value="Chromosome"/>
</dbReference>
<dbReference type="EMBL" id="CP059572">
    <property type="protein sequence ID" value="QXJ23088.1"/>
    <property type="molecule type" value="Genomic_DNA"/>
</dbReference>
<gene>
    <name evidence="2" type="ORF">AGRA3207_004203</name>
</gene>
<sequence length="60" mass="6527">MDTAPIIWRKSSRSSSQGDACVELADLGEHVGVRDSKNPDGPELLITHNNLATLLAELKR</sequence>
<evidence type="ECO:0000259" key="1">
    <source>
        <dbReference type="Pfam" id="PF04149"/>
    </source>
</evidence>
<evidence type="ECO:0000313" key="3">
    <source>
        <dbReference type="Proteomes" id="UP001049518"/>
    </source>
</evidence>
<proteinExistence type="predicted"/>
<dbReference type="RefSeq" id="WP_231328769.1">
    <property type="nucleotide sequence ID" value="NZ_CP059572.1"/>
</dbReference>
<reference evidence="2" key="1">
    <citation type="submission" date="2020-07" db="EMBL/GenBank/DDBJ databases">
        <authorList>
            <person name="Tarantini F.S."/>
            <person name="Hong K.W."/>
            <person name="Chan K.G."/>
        </authorList>
    </citation>
    <scope>NUCLEOTIDE SEQUENCE</scope>
    <source>
        <strain evidence="2">32-07</strain>
    </source>
</reference>
<feature type="domain" description="DUF397" evidence="1">
    <location>
        <begin position="8"/>
        <end position="59"/>
    </location>
</feature>
<dbReference type="Pfam" id="PF04149">
    <property type="entry name" value="DUF397"/>
    <property type="match status" value="1"/>
</dbReference>
<keyword evidence="3" id="KW-1185">Reference proteome</keyword>